<evidence type="ECO:0000256" key="2">
    <source>
        <dbReference type="ARBA" id="ARBA00022737"/>
    </source>
</evidence>
<evidence type="ECO:0000256" key="3">
    <source>
        <dbReference type="ARBA" id="ARBA00023157"/>
    </source>
</evidence>
<dbReference type="NCBIfam" id="TIGR02232">
    <property type="entry name" value="myxo_disulf_rpt"/>
    <property type="match status" value="4"/>
</dbReference>
<feature type="compositionally biased region" description="Low complexity" evidence="4">
    <location>
        <begin position="30"/>
        <end position="55"/>
    </location>
</feature>
<evidence type="ECO:0000256" key="4">
    <source>
        <dbReference type="SAM" id="MobiDB-lite"/>
    </source>
</evidence>
<evidence type="ECO:0000313" key="6">
    <source>
        <dbReference type="Proteomes" id="UP001164459"/>
    </source>
</evidence>
<keyword evidence="1" id="KW-0732">Signal</keyword>
<keyword evidence="2" id="KW-0677">Repeat</keyword>
<feature type="compositionally biased region" description="Acidic residues" evidence="4">
    <location>
        <begin position="109"/>
        <end position="118"/>
    </location>
</feature>
<dbReference type="InterPro" id="IPR011936">
    <property type="entry name" value="Myxo_disulph_rpt"/>
</dbReference>
<feature type="region of interest" description="Disordered" evidence="4">
    <location>
        <begin position="30"/>
        <end position="120"/>
    </location>
</feature>
<gene>
    <name evidence="5" type="ORF">O0S08_09790</name>
</gene>
<accession>A0ABY7HBF8</accession>
<dbReference type="EMBL" id="CP114040">
    <property type="protein sequence ID" value="WAS96438.1"/>
    <property type="molecule type" value="Genomic_DNA"/>
</dbReference>
<organism evidence="5 6">
    <name type="scientific">Nannocystis punicea</name>
    <dbReference type="NCBI Taxonomy" id="2995304"/>
    <lineage>
        <taxon>Bacteria</taxon>
        <taxon>Pseudomonadati</taxon>
        <taxon>Myxococcota</taxon>
        <taxon>Polyangia</taxon>
        <taxon>Nannocystales</taxon>
        <taxon>Nannocystaceae</taxon>
        <taxon>Nannocystis</taxon>
    </lineage>
</organism>
<dbReference type="Proteomes" id="UP001164459">
    <property type="component" value="Chromosome"/>
</dbReference>
<proteinExistence type="predicted"/>
<protein>
    <recommendedName>
        <fullName evidence="7">Myxococcus cysteine-rich repeat-containing protein</fullName>
    </recommendedName>
</protein>
<keyword evidence="6" id="KW-1185">Reference proteome</keyword>
<feature type="compositionally biased region" description="Polar residues" evidence="4">
    <location>
        <begin position="56"/>
        <end position="92"/>
    </location>
</feature>
<sequence length="585" mass="61571">MKNSIFRIFTAGLWATTLAGCGEDGGNLTGVSASDGTSDDTTTSTSGASDPTPGSVTNTESNGTQPTTGSSMGETQGTTDADPTGTSSTTADTEAVTEPMPECGNGVQEGDEECDDGNQDAGDGCEPTCIETPVCGNNEVEPGEACDDGNTEDGDECSADCLTATPTQDCGNGTVELPEECDDGNQDAGDGCEPDCTNTPPECGNGIKEGDEQCDDGNMVNGGPGDFCLNNCTPFFPANCQAPADYAVCDDGNAILTDKADKKNVLKAIGICDLQPNNSIVTTAFEFDASAKNNTWQVARGYGSHMIDHDNDPQTPQKRLYSPREGESMLILSSGVISPPNAEGIVTELPNSQVLNNENQNFDGDTLPPPFKAVNGSNNGGGGTPFKNCDNGAGDNDCSDTIQNQWSEGYNDPEDRIYFTFKTVVPAGTFGYSFEFAFCSSEWPDWVGDGYNDLLIAYQVDPTPDDPNADPPIDPYSGNVTFIPDPNNNMQGLPITITALDPYFIQQGYTYNEPQMVGTGFEGHACSDWFTAKGGVQPGAEITVGFFFADMADANLASVTLLDNFRWDCEGCVPSEVDDCGVQPM</sequence>
<dbReference type="RefSeq" id="WP_269038785.1">
    <property type="nucleotide sequence ID" value="NZ_CP114040.1"/>
</dbReference>
<evidence type="ECO:0008006" key="7">
    <source>
        <dbReference type="Google" id="ProtNLM"/>
    </source>
</evidence>
<name>A0ABY7HBF8_9BACT</name>
<dbReference type="PROSITE" id="PS51257">
    <property type="entry name" value="PROKAR_LIPOPROTEIN"/>
    <property type="match status" value="1"/>
</dbReference>
<evidence type="ECO:0000256" key="1">
    <source>
        <dbReference type="ARBA" id="ARBA00022729"/>
    </source>
</evidence>
<reference evidence="5" key="1">
    <citation type="submission" date="2022-11" db="EMBL/GenBank/DDBJ databases">
        <title>Minimal conservation of predation-associated metabolite biosynthetic gene clusters underscores biosynthetic potential of Myxococcota including descriptions for ten novel species: Archangium lansinium sp. nov., Myxococcus landrumus sp. nov., Nannocystis bai.</title>
        <authorList>
            <person name="Ahearne A."/>
            <person name="Stevens C."/>
            <person name="Dowd S."/>
        </authorList>
    </citation>
    <scope>NUCLEOTIDE SEQUENCE</scope>
    <source>
        <strain evidence="5">Fl3</strain>
    </source>
</reference>
<keyword evidence="3" id="KW-1015">Disulfide bond</keyword>
<evidence type="ECO:0000313" key="5">
    <source>
        <dbReference type="EMBL" id="WAS96438.1"/>
    </source>
</evidence>